<reference evidence="2" key="1">
    <citation type="journal article" date="2022" name="ISME J.">
        <title>Identification of active gaseous-alkane degraders at natural gas seeps.</title>
        <authorList>
            <person name="Farhan Ul Haque M."/>
            <person name="Hernandez M."/>
            <person name="Crombie A.T."/>
            <person name="Murrell J.C."/>
        </authorList>
    </citation>
    <scope>NUCLEOTIDE SEQUENCE</scope>
    <source>
        <strain evidence="2">PC2</strain>
    </source>
</reference>
<dbReference type="RefSeq" id="WP_243068145.1">
    <property type="nucleotide sequence ID" value="NZ_JAIVFK010000035.1"/>
</dbReference>
<sequence length="71" mass="8027">MSSQQRQPRRDAALEFWIGRDEQGFWTARDADGREGGLFVSREEAVKFARTARPRGQGVAKPAPAPLDLWK</sequence>
<name>A0ABS9ZAL6_9HYPH</name>
<evidence type="ECO:0000256" key="1">
    <source>
        <dbReference type="SAM" id="MobiDB-lite"/>
    </source>
</evidence>
<evidence type="ECO:0000313" key="3">
    <source>
        <dbReference type="Proteomes" id="UP001139104"/>
    </source>
</evidence>
<evidence type="ECO:0008006" key="4">
    <source>
        <dbReference type="Google" id="ProtNLM"/>
    </source>
</evidence>
<dbReference type="EMBL" id="JAIVFP010000001">
    <property type="protein sequence ID" value="MCI4684242.1"/>
    <property type="molecule type" value="Genomic_DNA"/>
</dbReference>
<dbReference type="Proteomes" id="UP001139104">
    <property type="component" value="Unassembled WGS sequence"/>
</dbReference>
<organism evidence="2 3">
    <name type="scientific">Candidatus Rhodoblastus alkanivorans</name>
    <dbReference type="NCBI Taxonomy" id="2954117"/>
    <lineage>
        <taxon>Bacteria</taxon>
        <taxon>Pseudomonadati</taxon>
        <taxon>Pseudomonadota</taxon>
        <taxon>Alphaproteobacteria</taxon>
        <taxon>Hyphomicrobiales</taxon>
        <taxon>Rhodoblastaceae</taxon>
        <taxon>Rhodoblastus</taxon>
    </lineage>
</organism>
<comment type="caution">
    <text evidence="2">The sequence shown here is derived from an EMBL/GenBank/DDBJ whole genome shotgun (WGS) entry which is preliminary data.</text>
</comment>
<evidence type="ECO:0000313" key="2">
    <source>
        <dbReference type="EMBL" id="MCI4684242.1"/>
    </source>
</evidence>
<keyword evidence="3" id="KW-1185">Reference proteome</keyword>
<accession>A0ABS9ZAL6</accession>
<proteinExistence type="predicted"/>
<gene>
    <name evidence="2" type="ORF">K2U94_15980</name>
</gene>
<feature type="region of interest" description="Disordered" evidence="1">
    <location>
        <begin position="51"/>
        <end position="71"/>
    </location>
</feature>
<protein>
    <recommendedName>
        <fullName evidence="4">DUF2188 domain-containing protein</fullName>
    </recommendedName>
</protein>